<name>A0A1I6H8E1_9FLAO</name>
<dbReference type="InterPro" id="IPR031009">
    <property type="entry name" value="Tcm_partner"/>
</dbReference>
<sequence length="373" mass="44000">MSGKNIHSEPFDSGTITKLEIFEDYAQAWIPTFLPQTHFSEIHIFDFFSGPGYDSNKIAGSPIRLLTKINEHLGNILRTKTKIVLHFNELEPNRKTQKKFELLKKNCEDFISQNPKFKYFLTVNYYNEDANQLFFKLIPIIKEYPSLVYLDQNGVKFISQEYIDELERLSTTDFIYFVSSSFFRRYGMTEEFKKALEIDIKELESEEYRNMHRLVYNKIKSRLPKNSELKLFPFSIKKKRNIYGIIFGAKNYAAVDKFLDIAWKRNNLNGEADFDIDEDNSKIQLDMFEGQKLTKVEKFKNELESKLLERKTVTNKAVLMYTYTNGHIPKHAVDLLKLMKKQGKLEYEGKSPFLNYVNVFRKDNIVTYKIISN</sequence>
<feature type="domain" description="GMT-like wHTH" evidence="1">
    <location>
        <begin position="277"/>
        <end position="350"/>
    </location>
</feature>
<keyword evidence="3" id="KW-1185">Reference proteome</keyword>
<evidence type="ECO:0000313" key="2">
    <source>
        <dbReference type="EMBL" id="SFR50759.1"/>
    </source>
</evidence>
<dbReference type="Pfam" id="PF22560">
    <property type="entry name" value="GMT-wHTH"/>
    <property type="match status" value="1"/>
</dbReference>
<gene>
    <name evidence="2" type="ORF">SAMN04488010_0069</name>
</gene>
<reference evidence="3" key="1">
    <citation type="submission" date="2016-10" db="EMBL/GenBank/DDBJ databases">
        <authorList>
            <person name="Varghese N."/>
            <person name="Submissions S."/>
        </authorList>
    </citation>
    <scope>NUCLEOTIDE SEQUENCE [LARGE SCALE GENOMIC DNA]</scope>
    <source>
        <strain evidence="3">DSM 19891</strain>
    </source>
</reference>
<protein>
    <submittedName>
        <fullName evidence="2">Three-Cys-motif partner protein</fullName>
    </submittedName>
</protein>
<dbReference type="RefSeq" id="WP_091900547.1">
    <property type="nucleotide sequence ID" value="NZ_FOYX01000001.1"/>
</dbReference>
<dbReference type="EMBL" id="FOYX01000001">
    <property type="protein sequence ID" value="SFR50759.1"/>
    <property type="molecule type" value="Genomic_DNA"/>
</dbReference>
<evidence type="ECO:0000259" key="1">
    <source>
        <dbReference type="Pfam" id="PF22560"/>
    </source>
</evidence>
<proteinExistence type="predicted"/>
<dbReference type="InterPro" id="IPR054339">
    <property type="entry name" value="GMT_wHTH"/>
</dbReference>
<dbReference type="STRING" id="440514.SAMN04488010_0069"/>
<accession>A0A1I6H8E1</accession>
<dbReference type="AlphaFoldDB" id="A0A1I6H8E1"/>
<dbReference type="NCBIfam" id="TIGR04474">
    <property type="entry name" value="tcm_partner"/>
    <property type="match status" value="1"/>
</dbReference>
<evidence type="ECO:0000313" key="3">
    <source>
        <dbReference type="Proteomes" id="UP000199462"/>
    </source>
</evidence>
<dbReference type="Proteomes" id="UP000199462">
    <property type="component" value="Unassembled WGS sequence"/>
</dbReference>
<organism evidence="2 3">
    <name type="scientific">Maribacter stanieri</name>
    <dbReference type="NCBI Taxonomy" id="440514"/>
    <lineage>
        <taxon>Bacteria</taxon>
        <taxon>Pseudomonadati</taxon>
        <taxon>Bacteroidota</taxon>
        <taxon>Flavobacteriia</taxon>
        <taxon>Flavobacteriales</taxon>
        <taxon>Flavobacteriaceae</taxon>
        <taxon>Maribacter</taxon>
    </lineage>
</organism>